<proteinExistence type="predicted"/>
<protein>
    <recommendedName>
        <fullName evidence="1">DNA mimic protein DMP19 C-terminal domain-containing protein</fullName>
    </recommendedName>
</protein>
<keyword evidence="3" id="KW-1185">Reference proteome</keyword>
<dbReference type="KEGG" id="lrs:PX52LOC_01776"/>
<evidence type="ECO:0000313" key="3">
    <source>
        <dbReference type="Proteomes" id="UP000324974"/>
    </source>
</evidence>
<gene>
    <name evidence="2" type="ORF">PX52LOC_01776</name>
</gene>
<accession>A0A5C1A9H4</accession>
<evidence type="ECO:0000259" key="1">
    <source>
        <dbReference type="Pfam" id="PF14300"/>
    </source>
</evidence>
<evidence type="ECO:0000313" key="2">
    <source>
        <dbReference type="EMBL" id="QEL14877.1"/>
    </source>
</evidence>
<dbReference type="Pfam" id="PF14300">
    <property type="entry name" value="DMP19"/>
    <property type="match status" value="1"/>
</dbReference>
<dbReference type="RefSeq" id="WP_149109736.1">
    <property type="nucleotide sequence ID" value="NZ_CP042425.1"/>
</dbReference>
<organism evidence="2 3">
    <name type="scientific">Limnoglobus roseus</name>
    <dbReference type="NCBI Taxonomy" id="2598579"/>
    <lineage>
        <taxon>Bacteria</taxon>
        <taxon>Pseudomonadati</taxon>
        <taxon>Planctomycetota</taxon>
        <taxon>Planctomycetia</taxon>
        <taxon>Gemmatales</taxon>
        <taxon>Gemmataceae</taxon>
        <taxon>Limnoglobus</taxon>
    </lineage>
</organism>
<sequence length="158" mass="18098">MADGERPGKRYWSVVKPIWGAISICDGPDEFLQQFRLVPPATGHLFAAHWCQSEVRNGGLRQFFSNSTGVLAPEALVGFRAIGLAEWYDVLAEAMRFFGNPYPRNQSIRRRLLADYDRLQEKAEYPFSTLDDRFDAWLHSEPDRWERVADGFADGQQS</sequence>
<dbReference type="EMBL" id="CP042425">
    <property type="protein sequence ID" value="QEL14877.1"/>
    <property type="molecule type" value="Genomic_DNA"/>
</dbReference>
<dbReference type="InterPro" id="IPR025402">
    <property type="entry name" value="DMP19_C"/>
</dbReference>
<reference evidence="3" key="1">
    <citation type="submission" date="2019-08" db="EMBL/GenBank/DDBJ databases">
        <title>Limnoglobus roseus gen. nov., sp. nov., a novel freshwater planctomycete with a giant genome from the family Gemmataceae.</title>
        <authorList>
            <person name="Kulichevskaya I.S."/>
            <person name="Naumoff D.G."/>
            <person name="Miroshnikov K."/>
            <person name="Ivanova A."/>
            <person name="Philippov D.A."/>
            <person name="Hakobyan A."/>
            <person name="Rijpstra I.C."/>
            <person name="Sinninghe Damste J.S."/>
            <person name="Liesack W."/>
            <person name="Dedysh S.N."/>
        </authorList>
    </citation>
    <scope>NUCLEOTIDE SEQUENCE [LARGE SCALE GENOMIC DNA]</scope>
    <source>
        <strain evidence="3">PX52</strain>
    </source>
</reference>
<dbReference type="Gene3D" id="1.20.1420.60">
    <property type="match status" value="1"/>
</dbReference>
<name>A0A5C1A9H4_9BACT</name>
<dbReference type="OrthoDB" id="285075at2"/>
<dbReference type="Proteomes" id="UP000324974">
    <property type="component" value="Chromosome"/>
</dbReference>
<feature type="domain" description="DNA mimic protein DMP19 C-terminal" evidence="1">
    <location>
        <begin position="39"/>
        <end position="141"/>
    </location>
</feature>
<dbReference type="AlphaFoldDB" id="A0A5C1A9H4"/>